<keyword evidence="4" id="KW-1185">Reference proteome</keyword>
<dbReference type="PANTHER" id="PTHR10622:SF12">
    <property type="entry name" value="HET DOMAIN-CONTAINING PROTEIN"/>
    <property type="match status" value="1"/>
</dbReference>
<evidence type="ECO:0000259" key="2">
    <source>
        <dbReference type="Pfam" id="PF06985"/>
    </source>
</evidence>
<feature type="compositionally biased region" description="Basic residues" evidence="1">
    <location>
        <begin position="10"/>
        <end position="21"/>
    </location>
</feature>
<feature type="domain" description="Heterokaryon incompatibility" evidence="2">
    <location>
        <begin position="165"/>
        <end position="266"/>
    </location>
</feature>
<evidence type="ECO:0000313" key="3">
    <source>
        <dbReference type="EMBL" id="KAF9482629.1"/>
    </source>
</evidence>
<dbReference type="OrthoDB" id="674604at2759"/>
<proteinExistence type="predicted"/>
<name>A0A9P5Z7N6_9AGAR</name>
<sequence>MPMHQNSDRHPRRRSRSRTGAKVRDHKVVANPAGAVVTKSRLYPELEKLLEEQMKKRVKRNIPEELISALREHVSNNMPRRLVKLGTNPGELKLVSGNELVQHILAKMRRIDQDFLDLLERKVSDLENDTVRASSSPSVDDSEEDVRENVWGAICDFLIPKFARYAILSHTWLQTDPEINYQDAIDYEDWLDADGEVSDSDKKPGYAKFKSFCDVAYDKYDLSLAWCDTICINKESSAELDEAIQSMYKWYQNSFVCITYLSETDHIGNMKKDKWFKRGWTLQELIASPRIHFYKKKWTRLSEDDVPNDKAYPMIQEIISKKTNIEPGELVSFDPLNGSDVSTRMTWAVRRETTRGEDKAYSLMGIFGVNFPISYGEGSLVTRPSKRGNRPLEESSIEGLVFLRPVFMMNFKSSTFDSGHHRQTVVISLYGTDSVRKVAVRAAGLRAHCFRHTLSLNHTTAVFPPKQNVRFRVDSPNKPLGRSLPLRLTLGMSDCIGGDIEVIA</sequence>
<comment type="caution">
    <text evidence="3">The sequence shown here is derived from an EMBL/GenBank/DDBJ whole genome shotgun (WGS) entry which is preliminary data.</text>
</comment>
<dbReference type="InterPro" id="IPR010730">
    <property type="entry name" value="HET"/>
</dbReference>
<accession>A0A9P5Z7N6</accession>
<dbReference type="Proteomes" id="UP000807469">
    <property type="component" value="Unassembled WGS sequence"/>
</dbReference>
<gene>
    <name evidence="3" type="ORF">BDN70DRAFT_409339</name>
</gene>
<dbReference type="PANTHER" id="PTHR10622">
    <property type="entry name" value="HET DOMAIN-CONTAINING PROTEIN"/>
    <property type="match status" value="1"/>
</dbReference>
<protein>
    <recommendedName>
        <fullName evidence="2">Heterokaryon incompatibility domain-containing protein</fullName>
    </recommendedName>
</protein>
<evidence type="ECO:0000256" key="1">
    <source>
        <dbReference type="SAM" id="MobiDB-lite"/>
    </source>
</evidence>
<dbReference type="EMBL" id="MU155163">
    <property type="protein sequence ID" value="KAF9482629.1"/>
    <property type="molecule type" value="Genomic_DNA"/>
</dbReference>
<reference evidence="3" key="1">
    <citation type="submission" date="2020-11" db="EMBL/GenBank/DDBJ databases">
        <authorList>
            <consortium name="DOE Joint Genome Institute"/>
            <person name="Ahrendt S."/>
            <person name="Riley R."/>
            <person name="Andreopoulos W."/>
            <person name="Labutti K."/>
            <person name="Pangilinan J."/>
            <person name="Ruiz-Duenas F.J."/>
            <person name="Barrasa J.M."/>
            <person name="Sanchez-Garcia M."/>
            <person name="Camarero S."/>
            <person name="Miyauchi S."/>
            <person name="Serrano A."/>
            <person name="Linde D."/>
            <person name="Babiker R."/>
            <person name="Drula E."/>
            <person name="Ayuso-Fernandez I."/>
            <person name="Pacheco R."/>
            <person name="Padilla G."/>
            <person name="Ferreira P."/>
            <person name="Barriuso J."/>
            <person name="Kellner H."/>
            <person name="Castanera R."/>
            <person name="Alfaro M."/>
            <person name="Ramirez L."/>
            <person name="Pisabarro A.G."/>
            <person name="Kuo A."/>
            <person name="Tritt A."/>
            <person name="Lipzen A."/>
            <person name="He G."/>
            <person name="Yan M."/>
            <person name="Ng V."/>
            <person name="Cullen D."/>
            <person name="Martin F."/>
            <person name="Rosso M.-N."/>
            <person name="Henrissat B."/>
            <person name="Hibbett D."/>
            <person name="Martinez A.T."/>
            <person name="Grigoriev I.V."/>
        </authorList>
    </citation>
    <scope>NUCLEOTIDE SEQUENCE</scope>
    <source>
        <strain evidence="3">CIRM-BRFM 674</strain>
    </source>
</reference>
<dbReference type="Pfam" id="PF06985">
    <property type="entry name" value="HET"/>
    <property type="match status" value="1"/>
</dbReference>
<feature type="region of interest" description="Disordered" evidence="1">
    <location>
        <begin position="1"/>
        <end position="23"/>
    </location>
</feature>
<organism evidence="3 4">
    <name type="scientific">Pholiota conissans</name>
    <dbReference type="NCBI Taxonomy" id="109636"/>
    <lineage>
        <taxon>Eukaryota</taxon>
        <taxon>Fungi</taxon>
        <taxon>Dikarya</taxon>
        <taxon>Basidiomycota</taxon>
        <taxon>Agaricomycotina</taxon>
        <taxon>Agaricomycetes</taxon>
        <taxon>Agaricomycetidae</taxon>
        <taxon>Agaricales</taxon>
        <taxon>Agaricineae</taxon>
        <taxon>Strophariaceae</taxon>
        <taxon>Pholiota</taxon>
    </lineage>
</organism>
<dbReference type="AlphaFoldDB" id="A0A9P5Z7N6"/>
<evidence type="ECO:0000313" key="4">
    <source>
        <dbReference type="Proteomes" id="UP000807469"/>
    </source>
</evidence>